<name>A0A0E9XYU2_ANGAN</name>
<dbReference type="AlphaFoldDB" id="A0A0E9XYU2"/>
<dbReference type="EMBL" id="GBXM01000981">
    <property type="protein sequence ID" value="JAI07597.1"/>
    <property type="molecule type" value="Transcribed_RNA"/>
</dbReference>
<accession>A0A0E9XYU2</accession>
<evidence type="ECO:0000313" key="1">
    <source>
        <dbReference type="EMBL" id="JAI07597.1"/>
    </source>
</evidence>
<reference evidence="1" key="1">
    <citation type="submission" date="2014-11" db="EMBL/GenBank/DDBJ databases">
        <authorList>
            <person name="Amaro Gonzalez C."/>
        </authorList>
    </citation>
    <scope>NUCLEOTIDE SEQUENCE</scope>
</reference>
<proteinExistence type="predicted"/>
<sequence>MTLVTCCPIPALFGNLYLS</sequence>
<protein>
    <submittedName>
        <fullName evidence="1">Uncharacterized protein</fullName>
    </submittedName>
</protein>
<reference evidence="1" key="2">
    <citation type="journal article" date="2015" name="Fish Shellfish Immunol.">
        <title>Early steps in the European eel (Anguilla anguilla)-Vibrio vulnificus interaction in the gills: Role of the RtxA13 toxin.</title>
        <authorList>
            <person name="Callol A."/>
            <person name="Pajuelo D."/>
            <person name="Ebbesson L."/>
            <person name="Teles M."/>
            <person name="MacKenzie S."/>
            <person name="Amaro C."/>
        </authorList>
    </citation>
    <scope>NUCLEOTIDE SEQUENCE</scope>
</reference>
<organism evidence="1">
    <name type="scientific">Anguilla anguilla</name>
    <name type="common">European freshwater eel</name>
    <name type="synonym">Muraena anguilla</name>
    <dbReference type="NCBI Taxonomy" id="7936"/>
    <lineage>
        <taxon>Eukaryota</taxon>
        <taxon>Metazoa</taxon>
        <taxon>Chordata</taxon>
        <taxon>Craniata</taxon>
        <taxon>Vertebrata</taxon>
        <taxon>Euteleostomi</taxon>
        <taxon>Actinopterygii</taxon>
        <taxon>Neopterygii</taxon>
        <taxon>Teleostei</taxon>
        <taxon>Anguilliformes</taxon>
        <taxon>Anguillidae</taxon>
        <taxon>Anguilla</taxon>
    </lineage>
</organism>